<evidence type="ECO:0000313" key="2">
    <source>
        <dbReference type="Proteomes" id="UP000199585"/>
    </source>
</evidence>
<keyword evidence="2" id="KW-1185">Reference proteome</keyword>
<dbReference type="Proteomes" id="UP000199585">
    <property type="component" value="Unassembled WGS sequence"/>
</dbReference>
<organism evidence="1 2">
    <name type="scientific">Loktanella fryxellensis</name>
    <dbReference type="NCBI Taxonomy" id="245187"/>
    <lineage>
        <taxon>Bacteria</taxon>
        <taxon>Pseudomonadati</taxon>
        <taxon>Pseudomonadota</taxon>
        <taxon>Alphaproteobacteria</taxon>
        <taxon>Rhodobacterales</taxon>
        <taxon>Roseobacteraceae</taxon>
        <taxon>Loktanella</taxon>
    </lineage>
</organism>
<accession>A0A1H8BMF8</accession>
<dbReference type="EMBL" id="FOCI01000005">
    <property type="protein sequence ID" value="SEM83087.1"/>
    <property type="molecule type" value="Genomic_DNA"/>
</dbReference>
<protein>
    <submittedName>
        <fullName evidence="1">Uncharacterized protein</fullName>
    </submittedName>
</protein>
<reference evidence="1 2" key="1">
    <citation type="submission" date="2016-10" db="EMBL/GenBank/DDBJ databases">
        <authorList>
            <person name="de Groot N.N."/>
        </authorList>
    </citation>
    <scope>NUCLEOTIDE SEQUENCE [LARGE SCALE GENOMIC DNA]</scope>
    <source>
        <strain evidence="1 2">DSM 16213</strain>
    </source>
</reference>
<name>A0A1H8BMF8_9RHOB</name>
<gene>
    <name evidence="1" type="ORF">SAMN04488003_10573</name>
</gene>
<dbReference type="AlphaFoldDB" id="A0A1H8BMF8"/>
<evidence type="ECO:0000313" key="1">
    <source>
        <dbReference type="EMBL" id="SEM83087.1"/>
    </source>
</evidence>
<proteinExistence type="predicted"/>
<dbReference type="STRING" id="245187.SAMN04488003_10573"/>
<sequence length="49" mass="5213">MVTDGNTRLQAGSRVVGITMYPSGKTYLTASTSSGLVSTSFPNTLTRMR</sequence>